<dbReference type="Proteomes" id="UP000054166">
    <property type="component" value="Unassembled WGS sequence"/>
</dbReference>
<protein>
    <submittedName>
        <fullName evidence="1">Uncharacterized protein</fullName>
    </submittedName>
</protein>
<dbReference type="HOGENOM" id="CLU_3069536_0_0_1"/>
<gene>
    <name evidence="1" type="ORF">PILCRDRAFT_827638</name>
</gene>
<evidence type="ECO:0000313" key="1">
    <source>
        <dbReference type="EMBL" id="KIM75075.1"/>
    </source>
</evidence>
<organism evidence="1 2">
    <name type="scientific">Piloderma croceum (strain F 1598)</name>
    <dbReference type="NCBI Taxonomy" id="765440"/>
    <lineage>
        <taxon>Eukaryota</taxon>
        <taxon>Fungi</taxon>
        <taxon>Dikarya</taxon>
        <taxon>Basidiomycota</taxon>
        <taxon>Agaricomycotina</taxon>
        <taxon>Agaricomycetes</taxon>
        <taxon>Agaricomycetidae</taxon>
        <taxon>Atheliales</taxon>
        <taxon>Atheliaceae</taxon>
        <taxon>Piloderma</taxon>
    </lineage>
</organism>
<dbReference type="EMBL" id="KN833051">
    <property type="protein sequence ID" value="KIM75075.1"/>
    <property type="molecule type" value="Genomic_DNA"/>
</dbReference>
<reference evidence="2" key="2">
    <citation type="submission" date="2015-01" db="EMBL/GenBank/DDBJ databases">
        <title>Evolutionary Origins and Diversification of the Mycorrhizal Mutualists.</title>
        <authorList>
            <consortium name="DOE Joint Genome Institute"/>
            <consortium name="Mycorrhizal Genomics Consortium"/>
            <person name="Kohler A."/>
            <person name="Kuo A."/>
            <person name="Nagy L.G."/>
            <person name="Floudas D."/>
            <person name="Copeland A."/>
            <person name="Barry K.W."/>
            <person name="Cichocki N."/>
            <person name="Veneault-Fourrey C."/>
            <person name="LaButti K."/>
            <person name="Lindquist E.A."/>
            <person name="Lipzen A."/>
            <person name="Lundell T."/>
            <person name="Morin E."/>
            <person name="Murat C."/>
            <person name="Riley R."/>
            <person name="Ohm R."/>
            <person name="Sun H."/>
            <person name="Tunlid A."/>
            <person name="Henrissat B."/>
            <person name="Grigoriev I.V."/>
            <person name="Hibbett D.S."/>
            <person name="Martin F."/>
        </authorList>
    </citation>
    <scope>NUCLEOTIDE SEQUENCE [LARGE SCALE GENOMIC DNA]</scope>
    <source>
        <strain evidence="2">F 1598</strain>
    </source>
</reference>
<name>A0A0C3ER68_PILCF</name>
<sequence length="53" mass="6281">MRNTERNFYSGIDQLLQRRWTLRGFKGNVAWSNRCPRKKWSAPKRSDILDGIG</sequence>
<evidence type="ECO:0000313" key="2">
    <source>
        <dbReference type="Proteomes" id="UP000054166"/>
    </source>
</evidence>
<keyword evidence="2" id="KW-1185">Reference proteome</keyword>
<dbReference type="InParanoid" id="A0A0C3ER68"/>
<dbReference type="AlphaFoldDB" id="A0A0C3ER68"/>
<proteinExistence type="predicted"/>
<accession>A0A0C3ER68</accession>
<reference evidence="1 2" key="1">
    <citation type="submission" date="2014-04" db="EMBL/GenBank/DDBJ databases">
        <authorList>
            <consortium name="DOE Joint Genome Institute"/>
            <person name="Kuo A."/>
            <person name="Tarkka M."/>
            <person name="Buscot F."/>
            <person name="Kohler A."/>
            <person name="Nagy L.G."/>
            <person name="Floudas D."/>
            <person name="Copeland A."/>
            <person name="Barry K.W."/>
            <person name="Cichocki N."/>
            <person name="Veneault-Fourrey C."/>
            <person name="LaButti K."/>
            <person name="Lindquist E.A."/>
            <person name="Lipzen A."/>
            <person name="Lundell T."/>
            <person name="Morin E."/>
            <person name="Murat C."/>
            <person name="Sun H."/>
            <person name="Tunlid A."/>
            <person name="Henrissat B."/>
            <person name="Grigoriev I.V."/>
            <person name="Hibbett D.S."/>
            <person name="Martin F."/>
            <person name="Nordberg H.P."/>
            <person name="Cantor M.N."/>
            <person name="Hua S.X."/>
        </authorList>
    </citation>
    <scope>NUCLEOTIDE SEQUENCE [LARGE SCALE GENOMIC DNA]</scope>
    <source>
        <strain evidence="1 2">F 1598</strain>
    </source>
</reference>